<keyword evidence="2" id="KW-1185">Reference proteome</keyword>
<comment type="caution">
    <text evidence="1">The sequence shown here is derived from an EMBL/GenBank/DDBJ whole genome shotgun (WGS) entry which is preliminary data.</text>
</comment>
<evidence type="ECO:0000313" key="1">
    <source>
        <dbReference type="EMBL" id="MEB3784299.1"/>
    </source>
</evidence>
<dbReference type="Proteomes" id="UP001336015">
    <property type="component" value="Unassembled WGS sequence"/>
</dbReference>
<dbReference type="EMBL" id="JAJGWQ010000011">
    <property type="protein sequence ID" value="MEB3784299.1"/>
    <property type="molecule type" value="Genomic_DNA"/>
</dbReference>
<sequence length="92" mass="10293">MTITITNGASRVVKVAVSSWKTDSNPSEDYFSIEQGNSDTWSRSDSRGYLMLVQDLAQTSEYYVSSSSKIVIEDDRVKDHGQTIRPLTSINQ</sequence>
<protein>
    <submittedName>
        <fullName evidence="1">Uncharacterized protein</fullName>
    </submittedName>
</protein>
<reference evidence="1 2" key="1">
    <citation type="journal article" date="2023" name="Int J Dairy Technol">
        <title>Genome based analysis of Pseudomonas paracarnis RQ057, a strain responsible for blue discoloration spoilage in processed cheese.</title>
        <authorList>
            <person name="Rodrigues Rd.S."/>
            <person name="Machado S.G."/>
            <person name="de Carvalho A.F."/>
            <person name="Nero L.A."/>
        </authorList>
    </citation>
    <scope>NUCLEOTIDE SEQUENCE [LARGE SCALE GENOMIC DNA]</scope>
    <source>
        <strain evidence="1 2">RQ057</strain>
    </source>
</reference>
<dbReference type="RefSeq" id="WP_020302610.1">
    <property type="nucleotide sequence ID" value="NZ_JAEFBF010000021.1"/>
</dbReference>
<gene>
    <name evidence="1" type="ORF">LLW09_17310</name>
</gene>
<evidence type="ECO:0000313" key="2">
    <source>
        <dbReference type="Proteomes" id="UP001336015"/>
    </source>
</evidence>
<accession>A0ABU6BVG3</accession>
<organism evidence="1 2">
    <name type="scientific">Pseudomonas paracarnis</name>
    <dbReference type="NCBI Taxonomy" id="2750625"/>
    <lineage>
        <taxon>Bacteria</taxon>
        <taxon>Pseudomonadati</taxon>
        <taxon>Pseudomonadota</taxon>
        <taxon>Gammaproteobacteria</taxon>
        <taxon>Pseudomonadales</taxon>
        <taxon>Pseudomonadaceae</taxon>
        <taxon>Pseudomonas</taxon>
    </lineage>
</organism>
<name>A0ABU6BVG3_9PSED</name>
<proteinExistence type="predicted"/>